<sequence>MRKILLLSAVALLATGCVSKKEYDRQLAQAAALSAEKDSLLSEVVATSSFISEVNGEIDKVRSGQPVQSREGEMETLSPTEARAQLVGRVQELTNRVRQAEERMAQSRRRIAALTAGNEDLTRRFDSTVAAFQTLVDQQKQEIAGLVEQVTALTAQNAQLREQNTQLAAEGASLRSDRDALVVEQNTVYWVAGTQADLLSRGIIERRGGMLGIGRTTVISRTLDAEDFTSADRRELRELTLPDPAKTYRIVSPNDLAGLEAAPADGKFKGTIRIADPTAFWRTSRFLVLVES</sequence>
<evidence type="ECO:0000313" key="2">
    <source>
        <dbReference type="EMBL" id="WKW11626.1"/>
    </source>
</evidence>
<proteinExistence type="predicted"/>
<reference evidence="2" key="1">
    <citation type="submission" date="2023-07" db="EMBL/GenBank/DDBJ databases">
        <authorList>
            <person name="Haufschild T."/>
            <person name="Kallscheuer N."/>
            <person name="Hammer J."/>
            <person name="Kohn T."/>
            <person name="Kabuu M."/>
            <person name="Jogler M."/>
            <person name="Wohfarth N."/>
            <person name="Heuer A."/>
            <person name="Rohde M."/>
            <person name="van Teeseling M.C.F."/>
            <person name="Jogler C."/>
        </authorList>
    </citation>
    <scope>NUCLEOTIDE SEQUENCE</scope>
    <source>
        <strain evidence="2">Strain 138</strain>
        <strain evidence="3">Strain 318</strain>
    </source>
</reference>
<name>A0AA49JTB7_9BACT</name>
<dbReference type="AlphaFoldDB" id="A0AA49JTB7"/>
<evidence type="ECO:0000313" key="3">
    <source>
        <dbReference type="EMBL" id="WKW14536.1"/>
    </source>
</evidence>
<protein>
    <submittedName>
        <fullName evidence="2">Uncharacterized protein</fullName>
    </submittedName>
</protein>
<accession>A0AA49JYV6</accession>
<keyword evidence="1" id="KW-0175">Coiled coil</keyword>
<feature type="coiled-coil region" evidence="1">
    <location>
        <begin position="83"/>
        <end position="170"/>
    </location>
</feature>
<evidence type="ECO:0000313" key="4">
    <source>
        <dbReference type="Proteomes" id="UP001229955"/>
    </source>
</evidence>
<organism evidence="2">
    <name type="scientific">Pseudogemmatithrix spongiicola</name>
    <dbReference type="NCBI Taxonomy" id="3062599"/>
    <lineage>
        <taxon>Bacteria</taxon>
        <taxon>Pseudomonadati</taxon>
        <taxon>Gemmatimonadota</taxon>
        <taxon>Gemmatimonadia</taxon>
        <taxon>Gemmatimonadales</taxon>
        <taxon>Gemmatimonadaceae</taxon>
        <taxon>Pseudogemmatithrix</taxon>
    </lineage>
</organism>
<dbReference type="RefSeq" id="WP_367887324.1">
    <property type="nucleotide sequence ID" value="NZ_CP130612.1"/>
</dbReference>
<keyword evidence="4" id="KW-1185">Reference proteome</keyword>
<dbReference type="KEGG" id="pspc:Strain318_000881"/>
<dbReference type="EMBL" id="CP130612">
    <property type="protein sequence ID" value="WKW11626.1"/>
    <property type="molecule type" value="Genomic_DNA"/>
</dbReference>
<gene>
    <name evidence="2" type="ORF">Strain138_000881</name>
    <name evidence="3" type="ORF">Strain318_000881</name>
</gene>
<dbReference type="EMBL" id="CP130613">
    <property type="protein sequence ID" value="WKW14536.1"/>
    <property type="molecule type" value="Genomic_DNA"/>
</dbReference>
<dbReference type="Proteomes" id="UP001229955">
    <property type="component" value="Chromosome"/>
</dbReference>
<dbReference type="Gene3D" id="1.10.287.1490">
    <property type="match status" value="1"/>
</dbReference>
<evidence type="ECO:0000256" key="1">
    <source>
        <dbReference type="SAM" id="Coils"/>
    </source>
</evidence>
<dbReference type="PROSITE" id="PS51257">
    <property type="entry name" value="PROKAR_LIPOPROTEIN"/>
    <property type="match status" value="1"/>
</dbReference>
<accession>A0AA49JTB7</accession>